<organism evidence="2 3">
    <name type="scientific">Marinococcus luteus</name>
    <dbReference type="NCBI Taxonomy" id="1122204"/>
    <lineage>
        <taxon>Bacteria</taxon>
        <taxon>Bacillati</taxon>
        <taxon>Bacillota</taxon>
        <taxon>Bacilli</taxon>
        <taxon>Bacillales</taxon>
        <taxon>Bacillaceae</taxon>
        <taxon>Marinococcus</taxon>
    </lineage>
</organism>
<feature type="compositionally biased region" description="Basic and acidic residues" evidence="1">
    <location>
        <begin position="17"/>
        <end position="26"/>
    </location>
</feature>
<dbReference type="OrthoDB" id="1680946at2"/>
<evidence type="ECO:0000313" key="3">
    <source>
        <dbReference type="Proteomes" id="UP000199488"/>
    </source>
</evidence>
<dbReference type="SUPFAM" id="SSF158397">
    <property type="entry name" value="TM1646-like"/>
    <property type="match status" value="1"/>
</dbReference>
<feature type="region of interest" description="Disordered" evidence="1">
    <location>
        <begin position="1"/>
        <end position="27"/>
    </location>
</feature>
<sequence>MDIQRLQGNIKSPLPNVKDRKAEKNPFSEMMQTEQAKTFNRQMGIMLEQLDQQGRRLMEHQTIPELKEYKRLVREIITELKDHGLNLHEERSFGSDGRLKTHQLVEKIDKKLVEMTDQMLQQEQEPLSLLDMTGEIKGMIIHLYG</sequence>
<dbReference type="Gene3D" id="1.20.120.490">
    <property type="entry name" value="Hypothetical protein TM1646-like domain"/>
    <property type="match status" value="1"/>
</dbReference>
<dbReference type="Pfam" id="PF03885">
    <property type="entry name" value="DUF327"/>
    <property type="match status" value="1"/>
</dbReference>
<name>A0A1H2RRW1_9BACI</name>
<evidence type="ECO:0008006" key="4">
    <source>
        <dbReference type="Google" id="ProtNLM"/>
    </source>
</evidence>
<evidence type="ECO:0000313" key="2">
    <source>
        <dbReference type="EMBL" id="SDW22196.1"/>
    </source>
</evidence>
<evidence type="ECO:0000256" key="1">
    <source>
        <dbReference type="SAM" id="MobiDB-lite"/>
    </source>
</evidence>
<reference evidence="2 3" key="1">
    <citation type="submission" date="2016-10" db="EMBL/GenBank/DDBJ databases">
        <authorList>
            <person name="de Groot N.N."/>
        </authorList>
    </citation>
    <scope>NUCLEOTIDE SEQUENCE [LARGE SCALE GENOMIC DNA]</scope>
    <source>
        <strain evidence="2 3">DSM 23126</strain>
    </source>
</reference>
<dbReference type="AlphaFoldDB" id="A0A1H2RRW1"/>
<dbReference type="InterPro" id="IPR005585">
    <property type="entry name" value="DUF327"/>
</dbReference>
<gene>
    <name evidence="2" type="ORF">SAMN05421781_0890</name>
</gene>
<proteinExistence type="predicted"/>
<dbReference type="InterPro" id="IPR024042">
    <property type="entry name" value="TM1646-like_dom_sf"/>
</dbReference>
<dbReference type="RefSeq" id="WP_091611667.1">
    <property type="nucleotide sequence ID" value="NZ_FNNC01000001.1"/>
</dbReference>
<feature type="compositionally biased region" description="Polar residues" evidence="1">
    <location>
        <begin position="1"/>
        <end position="10"/>
    </location>
</feature>
<protein>
    <recommendedName>
        <fullName evidence="4">DUF327 domain-containing protein</fullName>
    </recommendedName>
</protein>
<keyword evidence="3" id="KW-1185">Reference proteome</keyword>
<dbReference type="Proteomes" id="UP000199488">
    <property type="component" value="Unassembled WGS sequence"/>
</dbReference>
<accession>A0A1H2RRW1</accession>
<dbReference type="EMBL" id="FNNC01000001">
    <property type="protein sequence ID" value="SDW22196.1"/>
    <property type="molecule type" value="Genomic_DNA"/>
</dbReference>
<dbReference type="STRING" id="1122204.SAMN05421781_0890"/>